<dbReference type="FunFam" id="3.90.550.10:FF:000029">
    <property type="entry name" value="Polypeptide N-acetylgalactosaminyltransferase"/>
    <property type="match status" value="1"/>
</dbReference>
<dbReference type="SUPFAM" id="SSF53448">
    <property type="entry name" value="Nucleotide-diphospho-sugar transferases"/>
    <property type="match status" value="1"/>
</dbReference>
<dbReference type="CDD" id="cd02510">
    <property type="entry name" value="pp-GalNAc-T"/>
    <property type="match status" value="1"/>
</dbReference>
<feature type="compositionally biased region" description="Basic and acidic residues" evidence="12">
    <location>
        <begin position="149"/>
        <end position="158"/>
    </location>
</feature>
<evidence type="ECO:0000313" key="15">
    <source>
        <dbReference type="Proteomes" id="UP000215902"/>
    </source>
</evidence>
<comment type="subcellular location">
    <subcellularLocation>
        <location evidence="1 11">Golgi apparatus membrane</location>
        <topology evidence="1 11">Single-pass type II membrane protein</topology>
    </subcellularLocation>
</comment>
<evidence type="ECO:0000256" key="1">
    <source>
        <dbReference type="ARBA" id="ARBA00004323"/>
    </source>
</evidence>
<dbReference type="InterPro" id="IPR000772">
    <property type="entry name" value="Ricin_B_lectin"/>
</dbReference>
<dbReference type="GO" id="GO:0030246">
    <property type="term" value="F:carbohydrate binding"/>
    <property type="evidence" value="ECO:0007669"/>
    <property type="project" value="UniProtKB-KW"/>
</dbReference>
<dbReference type="Gene3D" id="2.80.10.50">
    <property type="match status" value="1"/>
</dbReference>
<dbReference type="SUPFAM" id="SSF50370">
    <property type="entry name" value="Ricin B-like lectins"/>
    <property type="match status" value="1"/>
</dbReference>
<gene>
    <name evidence="14" type="ORF">BOX15_Mlig029324g1</name>
</gene>
<feature type="transmembrane region" description="Helical" evidence="11">
    <location>
        <begin position="100"/>
        <end position="118"/>
    </location>
</feature>
<keyword evidence="9 11" id="KW-1015">Disulfide bond</keyword>
<dbReference type="EMBL" id="NIVC01000022">
    <property type="protein sequence ID" value="PAA93740.1"/>
    <property type="molecule type" value="Genomic_DNA"/>
</dbReference>
<dbReference type="InterPro" id="IPR045885">
    <property type="entry name" value="GalNAc-T"/>
</dbReference>
<protein>
    <recommendedName>
        <fullName evidence="11">Polypeptide N-acetylgalactosaminyltransferase</fullName>
        <ecNumber evidence="11">2.4.1.-</ecNumber>
    </recommendedName>
    <alternativeName>
        <fullName evidence="11">Protein-UDP acetylgalactosaminyltransferase</fullName>
    </alternativeName>
</protein>
<keyword evidence="5" id="KW-0735">Signal-anchor</keyword>
<dbReference type="SMART" id="SM00458">
    <property type="entry name" value="RICIN"/>
    <property type="match status" value="1"/>
</dbReference>
<keyword evidence="7 11" id="KW-0333">Golgi apparatus</keyword>
<reference evidence="14 15" key="1">
    <citation type="submission" date="2017-06" db="EMBL/GenBank/DDBJ databases">
        <title>A platform for efficient transgenesis in Macrostomum lignano, a flatworm model organism for stem cell research.</title>
        <authorList>
            <person name="Berezikov E."/>
        </authorList>
    </citation>
    <scope>NUCLEOTIDE SEQUENCE [LARGE SCALE GENOMIC DNA]</scope>
    <source>
        <strain evidence="14">DV1</strain>
        <tissue evidence="14">Whole organism</tissue>
    </source>
</reference>
<dbReference type="Pfam" id="PF00652">
    <property type="entry name" value="Ricin_B_lectin"/>
    <property type="match status" value="1"/>
</dbReference>
<evidence type="ECO:0000256" key="2">
    <source>
        <dbReference type="ARBA" id="ARBA00005680"/>
    </source>
</evidence>
<dbReference type="GO" id="GO:0000139">
    <property type="term" value="C:Golgi membrane"/>
    <property type="evidence" value="ECO:0007669"/>
    <property type="project" value="UniProtKB-SubCell"/>
</dbReference>
<dbReference type="STRING" id="282301.A0A267H626"/>
<sequence>MSNSPVVHIQFPCCPYPIPLLSISNSPVVHIQFPCCPYPIPLLSISNSPVVHIQFPCCPYPIILLSISNPPCCPCLIVHKLYALKPPAAMRIRVYRSARNALLIAVGLVVVYLFVRGISRSDYPSPDSANERRADGAVIADTGVAKKLGQGDDRRRDPVANNPPANPVAPSRQAALVVSSDHDEFVEAPPADSADGGDALQLVDWHDHKAIAKEKQRKGPGEQGLAYNLPADQDKAEVDRLYRANGYNGYLSDRLSLYRSIKDLRHPQCLTQKYRRKLPTAAIVIPFHNEHFSTLLRTVVSCRHRAPRELLKEIILVDDNSSKPELKTPLDDYLKAHFDNVFVVRAKRREGLIRARLLGAERVTADTFIVLDSHCECGINWLPPLLDPIAENWRTAVCPFVDIIDFDNYEIRPQDEGARGSWDWQFFYKRLPLLPEDRLHPARPFASPVMAGGLFAISTKFFRELGGYDPGLDIWGGEQYELSFKIWQCHGRMLDAPCSRVAHIYRKFAPFPNPGIGDFLGRNFKRVAEVWMDEYKEYLYKRKQPYYSNVQTGNITAQKEIRRQLKCKSFRWFMEKVAFDQPKHFPLVEPAPAASGEVKNVGNGLCLDTKFRGEHAKIEVDKCLGDGGQGEQRLVLTYRKDIRPDKKDVCFDVPNNADRAPVILFGCHGFQGNQWWKLIVNTGQLKHPVTDKCLDSDKANREVFVSYCDPAKDTQRWKWQFVNATLANGDAALPDGELRMN</sequence>
<keyword evidence="11" id="KW-0328">Glycosyltransferase</keyword>
<organism evidence="14 15">
    <name type="scientific">Macrostomum lignano</name>
    <dbReference type="NCBI Taxonomy" id="282301"/>
    <lineage>
        <taxon>Eukaryota</taxon>
        <taxon>Metazoa</taxon>
        <taxon>Spiralia</taxon>
        <taxon>Lophotrochozoa</taxon>
        <taxon>Platyhelminthes</taxon>
        <taxon>Rhabditophora</taxon>
        <taxon>Macrostomorpha</taxon>
        <taxon>Macrostomida</taxon>
        <taxon>Macrostomidae</taxon>
        <taxon>Macrostomum</taxon>
    </lineage>
</organism>
<evidence type="ECO:0000313" key="14">
    <source>
        <dbReference type="EMBL" id="PAA93740.1"/>
    </source>
</evidence>
<name>A0A267H626_9PLAT</name>
<keyword evidence="4 11" id="KW-0430">Lectin</keyword>
<comment type="caution">
    <text evidence="14">The sequence shown here is derived from an EMBL/GenBank/DDBJ whole genome shotgun (WGS) entry which is preliminary data.</text>
</comment>
<evidence type="ECO:0000256" key="5">
    <source>
        <dbReference type="ARBA" id="ARBA00022968"/>
    </source>
</evidence>
<comment type="similarity">
    <text evidence="2 11">Belongs to the glycosyltransferase 2 family. GalNAc-T subfamily.</text>
</comment>
<dbReference type="PANTHER" id="PTHR11675:SF134">
    <property type="entry name" value="N-ACETYLGALACTOSAMINYLTRANSFERASE 4-RELATED"/>
    <property type="match status" value="1"/>
</dbReference>
<dbReference type="PROSITE" id="PS50231">
    <property type="entry name" value="RICIN_B_LECTIN"/>
    <property type="match status" value="1"/>
</dbReference>
<dbReference type="EC" id="2.4.1.-" evidence="11"/>
<keyword evidence="11" id="KW-0464">Manganese</keyword>
<comment type="pathway">
    <text evidence="11">Protein modification; protein glycosylation.</text>
</comment>
<evidence type="ECO:0000256" key="7">
    <source>
        <dbReference type="ARBA" id="ARBA00023034"/>
    </source>
</evidence>
<keyword evidence="11" id="KW-0808">Transferase</keyword>
<dbReference type="InterPro" id="IPR001173">
    <property type="entry name" value="Glyco_trans_2-like"/>
</dbReference>
<keyword evidence="8 11" id="KW-0472">Membrane</keyword>
<feature type="domain" description="Ricin B lectin" evidence="13">
    <location>
        <begin position="595"/>
        <end position="720"/>
    </location>
</feature>
<evidence type="ECO:0000256" key="10">
    <source>
        <dbReference type="ARBA" id="ARBA00023180"/>
    </source>
</evidence>
<dbReference type="Gene3D" id="3.90.550.10">
    <property type="entry name" value="Spore Coat Polysaccharide Biosynthesis Protein SpsA, Chain A"/>
    <property type="match status" value="1"/>
</dbReference>
<dbReference type="InterPro" id="IPR035992">
    <property type="entry name" value="Ricin_B-like_lectins"/>
</dbReference>
<dbReference type="CDD" id="cd23439">
    <property type="entry name" value="beta-trefoil_Ricin_GALNT10-like"/>
    <property type="match status" value="1"/>
</dbReference>
<evidence type="ECO:0000256" key="9">
    <source>
        <dbReference type="ARBA" id="ARBA00023157"/>
    </source>
</evidence>
<keyword evidence="3 11" id="KW-0812">Transmembrane</keyword>
<proteinExistence type="inferred from homology"/>
<dbReference type="AlphaFoldDB" id="A0A267H626"/>
<evidence type="ECO:0000256" key="12">
    <source>
        <dbReference type="SAM" id="MobiDB-lite"/>
    </source>
</evidence>
<evidence type="ECO:0000256" key="8">
    <source>
        <dbReference type="ARBA" id="ARBA00023136"/>
    </source>
</evidence>
<keyword evidence="6 11" id="KW-1133">Transmembrane helix</keyword>
<dbReference type="Proteomes" id="UP000215902">
    <property type="component" value="Unassembled WGS sequence"/>
</dbReference>
<dbReference type="GO" id="GO:0006493">
    <property type="term" value="P:protein O-linked glycosylation"/>
    <property type="evidence" value="ECO:0007669"/>
    <property type="project" value="TreeGrafter"/>
</dbReference>
<keyword evidence="10" id="KW-0325">Glycoprotein</keyword>
<evidence type="ECO:0000256" key="4">
    <source>
        <dbReference type="ARBA" id="ARBA00022734"/>
    </source>
</evidence>
<keyword evidence="15" id="KW-1185">Reference proteome</keyword>
<dbReference type="PANTHER" id="PTHR11675">
    <property type="entry name" value="N-ACETYLGALACTOSAMINYLTRANSFERASE"/>
    <property type="match status" value="1"/>
</dbReference>
<dbReference type="GO" id="GO:0004653">
    <property type="term" value="F:polypeptide N-acetylgalactosaminyltransferase activity"/>
    <property type="evidence" value="ECO:0007669"/>
    <property type="project" value="TreeGrafter"/>
</dbReference>
<evidence type="ECO:0000256" key="6">
    <source>
        <dbReference type="ARBA" id="ARBA00022989"/>
    </source>
</evidence>
<feature type="region of interest" description="Disordered" evidence="12">
    <location>
        <begin position="145"/>
        <end position="171"/>
    </location>
</feature>
<evidence type="ECO:0000256" key="11">
    <source>
        <dbReference type="RuleBase" id="RU361242"/>
    </source>
</evidence>
<dbReference type="UniPathway" id="UPA00378"/>
<accession>A0A267H626</accession>
<dbReference type="InterPro" id="IPR029044">
    <property type="entry name" value="Nucleotide-diphossugar_trans"/>
</dbReference>
<dbReference type="OrthoDB" id="6159198at2759"/>
<dbReference type="Pfam" id="PF00535">
    <property type="entry name" value="Glycos_transf_2"/>
    <property type="match status" value="1"/>
</dbReference>
<comment type="cofactor">
    <cofactor evidence="11">
        <name>Mn(2+)</name>
        <dbReference type="ChEBI" id="CHEBI:29035"/>
    </cofactor>
</comment>
<evidence type="ECO:0000256" key="3">
    <source>
        <dbReference type="ARBA" id="ARBA00022692"/>
    </source>
</evidence>
<evidence type="ECO:0000259" key="13">
    <source>
        <dbReference type="SMART" id="SM00458"/>
    </source>
</evidence>